<gene>
    <name evidence="1" type="ORF">J1N35_037753</name>
</gene>
<keyword evidence="2" id="KW-1185">Reference proteome</keyword>
<proteinExistence type="predicted"/>
<comment type="caution">
    <text evidence="1">The sequence shown here is derived from an EMBL/GenBank/DDBJ whole genome shotgun (WGS) entry which is preliminary data.</text>
</comment>
<dbReference type="AlphaFoldDB" id="A0A9D3ZLZ6"/>
<reference evidence="1 2" key="1">
    <citation type="journal article" date="2021" name="Plant Biotechnol. J.">
        <title>Multi-omics assisted identification of the key and species-specific regulatory components of drought-tolerant mechanisms in Gossypium stocksii.</title>
        <authorList>
            <person name="Yu D."/>
            <person name="Ke L."/>
            <person name="Zhang D."/>
            <person name="Wu Y."/>
            <person name="Sun Y."/>
            <person name="Mei J."/>
            <person name="Sun J."/>
            <person name="Sun Y."/>
        </authorList>
    </citation>
    <scope>NUCLEOTIDE SEQUENCE [LARGE SCALE GENOMIC DNA]</scope>
    <source>
        <strain evidence="2">cv. E1</strain>
        <tissue evidence="1">Leaf</tissue>
    </source>
</reference>
<sequence>MASPHPGQYDLTYSSSFTNSVFCTQASRFAPPYPSSTPCIGVFFAPPQSPAYYMLIPTTISMYQPPLIILPYYLQLVYATPYTYTPIVSQTS</sequence>
<accession>A0A9D3ZLZ6</accession>
<dbReference type="EMBL" id="JAIQCV010000011">
    <property type="protein sequence ID" value="KAH1046969.1"/>
    <property type="molecule type" value="Genomic_DNA"/>
</dbReference>
<evidence type="ECO:0000313" key="2">
    <source>
        <dbReference type="Proteomes" id="UP000828251"/>
    </source>
</evidence>
<dbReference type="Proteomes" id="UP000828251">
    <property type="component" value="Unassembled WGS sequence"/>
</dbReference>
<protein>
    <submittedName>
        <fullName evidence="1">Uncharacterized protein</fullName>
    </submittedName>
</protein>
<evidence type="ECO:0000313" key="1">
    <source>
        <dbReference type="EMBL" id="KAH1046969.1"/>
    </source>
</evidence>
<organism evidence="1 2">
    <name type="scientific">Gossypium stocksii</name>
    <dbReference type="NCBI Taxonomy" id="47602"/>
    <lineage>
        <taxon>Eukaryota</taxon>
        <taxon>Viridiplantae</taxon>
        <taxon>Streptophyta</taxon>
        <taxon>Embryophyta</taxon>
        <taxon>Tracheophyta</taxon>
        <taxon>Spermatophyta</taxon>
        <taxon>Magnoliopsida</taxon>
        <taxon>eudicotyledons</taxon>
        <taxon>Gunneridae</taxon>
        <taxon>Pentapetalae</taxon>
        <taxon>rosids</taxon>
        <taxon>malvids</taxon>
        <taxon>Malvales</taxon>
        <taxon>Malvaceae</taxon>
        <taxon>Malvoideae</taxon>
        <taxon>Gossypium</taxon>
    </lineage>
</organism>
<name>A0A9D3ZLZ6_9ROSI</name>